<dbReference type="PROSITE" id="PS01217">
    <property type="entry name" value="SUCCINYL_COA_LIG_3"/>
    <property type="match status" value="1"/>
</dbReference>
<protein>
    <recommendedName>
        <fullName evidence="2">ATP-citrate synthase/succinyl-CoA ligase C-terminal domain-containing protein</fullName>
    </recommendedName>
</protein>
<dbReference type="GO" id="GO:0000166">
    <property type="term" value="F:nucleotide binding"/>
    <property type="evidence" value="ECO:0007669"/>
    <property type="project" value="UniProtKB-KW"/>
</dbReference>
<keyword evidence="1" id="KW-0547">Nucleotide-binding</keyword>
<sequence>IKREPVEQNERERLATENDMAYVELDGNIACICNGAGLTMATLDAVSVFGGKASTFLDLGGGADAKRVERGIEIAMMYSNVKAILVNIMAGITRCDDVARGILSARDDGDIKVPLVIRMVGTNEEEGQELLTKAGIPFLKTMEDAASKIVELAKEVA</sequence>
<feature type="domain" description="ATP-citrate synthase/succinyl-CoA ligase C-terminal" evidence="2">
    <location>
        <begin position="33"/>
        <end position="145"/>
    </location>
</feature>
<gene>
    <name evidence="3" type="ORF">S01H4_57130</name>
</gene>
<dbReference type="GO" id="GO:0042709">
    <property type="term" value="C:succinate-CoA ligase complex"/>
    <property type="evidence" value="ECO:0007669"/>
    <property type="project" value="TreeGrafter"/>
</dbReference>
<dbReference type="GO" id="GO:0006104">
    <property type="term" value="P:succinyl-CoA metabolic process"/>
    <property type="evidence" value="ECO:0007669"/>
    <property type="project" value="TreeGrafter"/>
</dbReference>
<dbReference type="Pfam" id="PF00549">
    <property type="entry name" value="Ligase_CoA"/>
    <property type="match status" value="1"/>
</dbReference>
<dbReference type="InterPro" id="IPR016102">
    <property type="entry name" value="Succinyl-CoA_synth-like"/>
</dbReference>
<dbReference type="Gene3D" id="3.40.50.261">
    <property type="entry name" value="Succinyl-CoA synthetase domains"/>
    <property type="match status" value="1"/>
</dbReference>
<dbReference type="EMBL" id="BART01033195">
    <property type="protein sequence ID" value="GAH17810.1"/>
    <property type="molecule type" value="Genomic_DNA"/>
</dbReference>
<dbReference type="SUPFAM" id="SSF52210">
    <property type="entry name" value="Succinyl-CoA synthetase domains"/>
    <property type="match status" value="1"/>
</dbReference>
<dbReference type="FunFam" id="3.40.50.261:FF:000001">
    <property type="entry name" value="Succinate--CoA ligase [ADP-forming] subunit beta"/>
    <property type="match status" value="1"/>
</dbReference>
<dbReference type="GO" id="GO:0004775">
    <property type="term" value="F:succinate-CoA ligase (ADP-forming) activity"/>
    <property type="evidence" value="ECO:0007669"/>
    <property type="project" value="TreeGrafter"/>
</dbReference>
<evidence type="ECO:0000259" key="2">
    <source>
        <dbReference type="Pfam" id="PF00549"/>
    </source>
</evidence>
<dbReference type="PANTHER" id="PTHR11815:SF10">
    <property type="entry name" value="SUCCINATE--COA LIGASE [GDP-FORMING] SUBUNIT BETA, MITOCHONDRIAL"/>
    <property type="match status" value="1"/>
</dbReference>
<evidence type="ECO:0000256" key="1">
    <source>
        <dbReference type="ARBA" id="ARBA00022741"/>
    </source>
</evidence>
<comment type="caution">
    <text evidence="3">The sequence shown here is derived from an EMBL/GenBank/DDBJ whole genome shotgun (WGS) entry which is preliminary data.</text>
</comment>
<accession>X1EBR2</accession>
<dbReference type="GO" id="GO:0006099">
    <property type="term" value="P:tricarboxylic acid cycle"/>
    <property type="evidence" value="ECO:0007669"/>
    <property type="project" value="TreeGrafter"/>
</dbReference>
<dbReference type="InterPro" id="IPR017866">
    <property type="entry name" value="Succ-CoA_synthase_bsu_CS"/>
</dbReference>
<name>X1EBR2_9ZZZZ</name>
<dbReference type="InterPro" id="IPR005811">
    <property type="entry name" value="SUCC_ACL_C"/>
</dbReference>
<evidence type="ECO:0000313" key="3">
    <source>
        <dbReference type="EMBL" id="GAH17810.1"/>
    </source>
</evidence>
<feature type="non-terminal residue" evidence="3">
    <location>
        <position position="1"/>
    </location>
</feature>
<organism evidence="3">
    <name type="scientific">marine sediment metagenome</name>
    <dbReference type="NCBI Taxonomy" id="412755"/>
    <lineage>
        <taxon>unclassified sequences</taxon>
        <taxon>metagenomes</taxon>
        <taxon>ecological metagenomes</taxon>
    </lineage>
</organism>
<reference evidence="3" key="1">
    <citation type="journal article" date="2014" name="Front. Microbiol.">
        <title>High frequency of phylogenetically diverse reductive dehalogenase-homologous genes in deep subseafloor sedimentary metagenomes.</title>
        <authorList>
            <person name="Kawai M."/>
            <person name="Futagami T."/>
            <person name="Toyoda A."/>
            <person name="Takaki Y."/>
            <person name="Nishi S."/>
            <person name="Hori S."/>
            <person name="Arai W."/>
            <person name="Tsubouchi T."/>
            <person name="Morono Y."/>
            <person name="Uchiyama I."/>
            <person name="Ito T."/>
            <person name="Fujiyama A."/>
            <person name="Inagaki F."/>
            <person name="Takami H."/>
        </authorList>
    </citation>
    <scope>NUCLEOTIDE SEQUENCE</scope>
    <source>
        <strain evidence="3">Expedition CK06-06</strain>
    </source>
</reference>
<dbReference type="PANTHER" id="PTHR11815">
    <property type="entry name" value="SUCCINYL-COA SYNTHETASE BETA CHAIN"/>
    <property type="match status" value="1"/>
</dbReference>
<proteinExistence type="predicted"/>
<dbReference type="AlphaFoldDB" id="X1EBR2"/>